<comment type="cofactor">
    <cofactor evidence="1">
        <name>Ca(2+)</name>
        <dbReference type="ChEBI" id="CHEBI:29108"/>
    </cofactor>
</comment>
<dbReference type="Pfam" id="PF02884">
    <property type="entry name" value="Lyase_8_C"/>
    <property type="match status" value="1"/>
</dbReference>
<evidence type="ECO:0000256" key="6">
    <source>
        <dbReference type="SAM" id="SignalP"/>
    </source>
</evidence>
<dbReference type="Gene3D" id="1.50.10.100">
    <property type="entry name" value="Chondroitin AC/alginate lyase"/>
    <property type="match status" value="1"/>
</dbReference>
<dbReference type="InterPro" id="IPR011013">
    <property type="entry name" value="Gal_mutarotase_sf_dom"/>
</dbReference>
<dbReference type="PANTHER" id="PTHR38481:SF1">
    <property type="entry name" value="HYALURONATE LYASE"/>
    <property type="match status" value="1"/>
</dbReference>
<evidence type="ECO:0000256" key="4">
    <source>
        <dbReference type="ARBA" id="ARBA00022837"/>
    </source>
</evidence>
<accession>A0A948X289</accession>
<keyword evidence="6" id="KW-0732">Signal</keyword>
<dbReference type="EMBL" id="JAHLFJ010000112">
    <property type="protein sequence ID" value="MBU3857307.1"/>
    <property type="molecule type" value="Genomic_DNA"/>
</dbReference>
<sequence>MKLNLQKWGLLIGITAFSHVAFAQTTERQIAFDNYHRYTEEAKKVTDPEKRKAVLSYRNYLAEHGYRKTKGLLNVWEKNLNLLNADGTFSDLNDKEVGISKDGNEANSGAVIVEALERVLSISEAFRCGKLDINRNADIWDKCQKAILHYGDMEVARPNKWNRFHSSCFAIPTAAANIYFCMLKQMDDVEQDRAKDTQLSAVCDMLKVLSLQAWTQPFRNDETDKNVVQLERFRHHVWWVGGNAVGYRPLFSTAFVLQSIPMIDLLAEVCQKAISMTSQNTNYESFWSEGFTADGAGWGHGMQCLIWGYPIDGTLNALNMLSMFKGSPWEKKLTRENVEALMNYFRGANYYYYKGYSLPCLDRSSMDYRPDASNIRYNVMLKQLIENWADSFKPEELQEMKQLYAECMNKKVDMKAYDEYNGTRWFFNNDDLIKKNDRYHIIVNMASVRCDGLESATGFADSYNFYTTDGATLFQKSGNEYRKALGAFDVTAFPGVTAREGMDKLVPVTNWRGYCSKHNFAAASTFGEENAVAGYIFEKMNASDKDGVNDRGDNQGKNAMLYGVKAYKSYFMLGDYMIALGAGITNLHPEMDGNIRTTIEQTEKTGQVYEYKGNGIKWIVQNGKFAYSVFPEYAGKTHYVCETKKTDWLKRNLANKGKKNLPSEVDIFRMWIDHGQSPANDTYGYVVYAGEGTPQKEYPFEVLRNDTLIQAVKSSDGKVVGAVFYDKRKSLKSNGMTLAVSAPCTVLIEQTASGSRIAVTDALMDQNCKKIDVTWNGKIYSLNMPEGQWCGKPAVYIDKD</sequence>
<evidence type="ECO:0000256" key="2">
    <source>
        <dbReference type="ARBA" id="ARBA00006699"/>
    </source>
</evidence>
<dbReference type="InterPro" id="IPR004103">
    <property type="entry name" value="Lyase_8_C"/>
</dbReference>
<comment type="similarity">
    <text evidence="2">Belongs to the polysaccharide lyase 8 family.</text>
</comment>
<dbReference type="GO" id="GO:0030246">
    <property type="term" value="F:carbohydrate binding"/>
    <property type="evidence" value="ECO:0007669"/>
    <property type="project" value="InterPro"/>
</dbReference>
<dbReference type="GO" id="GO:0005576">
    <property type="term" value="C:extracellular region"/>
    <property type="evidence" value="ECO:0007669"/>
    <property type="project" value="InterPro"/>
</dbReference>
<comment type="subunit">
    <text evidence="3">Monomer.</text>
</comment>
<name>A0A948X289_9BACT</name>
<evidence type="ECO:0000259" key="7">
    <source>
        <dbReference type="Pfam" id="PF02278"/>
    </source>
</evidence>
<gene>
    <name evidence="9" type="ORF">H9928_12375</name>
</gene>
<dbReference type="AlphaFoldDB" id="A0A948X289"/>
<reference evidence="9" key="2">
    <citation type="submission" date="2021-04" db="EMBL/GenBank/DDBJ databases">
        <authorList>
            <person name="Gilroy R."/>
        </authorList>
    </citation>
    <scope>NUCLEOTIDE SEQUENCE</scope>
    <source>
        <strain evidence="9">8470</strain>
    </source>
</reference>
<dbReference type="PANTHER" id="PTHR38481">
    <property type="entry name" value="HYALURONATE LYASE"/>
    <property type="match status" value="1"/>
</dbReference>
<feature type="domain" description="Polysaccharide lyase family 8 central" evidence="7">
    <location>
        <begin position="424"/>
        <end position="689"/>
    </location>
</feature>
<dbReference type="InterPro" id="IPR014718">
    <property type="entry name" value="GH-type_carb-bd"/>
</dbReference>
<dbReference type="Proteomes" id="UP000784286">
    <property type="component" value="Unassembled WGS sequence"/>
</dbReference>
<dbReference type="InterPro" id="IPR003159">
    <property type="entry name" value="Lyase_8_central_dom"/>
</dbReference>
<proteinExistence type="inferred from homology"/>
<keyword evidence="4" id="KW-0106">Calcium</keyword>
<dbReference type="SUPFAM" id="SSF48230">
    <property type="entry name" value="Chondroitin AC/alginate lyase"/>
    <property type="match status" value="1"/>
</dbReference>
<dbReference type="SUPFAM" id="SSF49863">
    <property type="entry name" value="Hyaluronate lyase-like, C-terminal domain"/>
    <property type="match status" value="1"/>
</dbReference>
<dbReference type="InterPro" id="IPR008929">
    <property type="entry name" value="Chondroitin_lyas"/>
</dbReference>
<feature type="domain" description="Polysaccharide lyase family 8 C-terminal" evidence="8">
    <location>
        <begin position="701"/>
        <end position="766"/>
    </location>
</feature>
<dbReference type="SUPFAM" id="SSF74650">
    <property type="entry name" value="Galactose mutarotase-like"/>
    <property type="match status" value="1"/>
</dbReference>
<keyword evidence="5 9" id="KW-0456">Lyase</keyword>
<dbReference type="Pfam" id="PF02278">
    <property type="entry name" value="Lyase_8"/>
    <property type="match status" value="1"/>
</dbReference>
<protein>
    <submittedName>
        <fullName evidence="9">Polysaccharide lyase</fullName>
    </submittedName>
</protein>
<evidence type="ECO:0000256" key="5">
    <source>
        <dbReference type="ARBA" id="ARBA00023239"/>
    </source>
</evidence>
<evidence type="ECO:0000313" key="10">
    <source>
        <dbReference type="Proteomes" id="UP000784286"/>
    </source>
</evidence>
<evidence type="ECO:0000256" key="3">
    <source>
        <dbReference type="ARBA" id="ARBA00011245"/>
    </source>
</evidence>
<dbReference type="GO" id="GO:0016837">
    <property type="term" value="F:carbon-oxygen lyase activity, acting on polysaccharides"/>
    <property type="evidence" value="ECO:0007669"/>
    <property type="project" value="UniProtKB-ARBA"/>
</dbReference>
<organism evidence="9 10">
    <name type="scientific">Candidatus Phocaeicola excrementipullorum</name>
    <dbReference type="NCBI Taxonomy" id="2838731"/>
    <lineage>
        <taxon>Bacteria</taxon>
        <taxon>Pseudomonadati</taxon>
        <taxon>Bacteroidota</taxon>
        <taxon>Bacteroidia</taxon>
        <taxon>Bacteroidales</taxon>
        <taxon>Bacteroidaceae</taxon>
        <taxon>Phocaeicola</taxon>
    </lineage>
</organism>
<dbReference type="InterPro" id="IPR038970">
    <property type="entry name" value="Lyase_8"/>
</dbReference>
<evidence type="ECO:0000313" key="9">
    <source>
        <dbReference type="EMBL" id="MBU3857307.1"/>
    </source>
</evidence>
<evidence type="ECO:0000256" key="1">
    <source>
        <dbReference type="ARBA" id="ARBA00001913"/>
    </source>
</evidence>
<dbReference type="Gene3D" id="2.60.220.10">
    <property type="entry name" value="Polysaccharide lyase family 8-like, C-terminal"/>
    <property type="match status" value="1"/>
</dbReference>
<evidence type="ECO:0000259" key="8">
    <source>
        <dbReference type="Pfam" id="PF02884"/>
    </source>
</evidence>
<dbReference type="InterPro" id="IPR011071">
    <property type="entry name" value="Lyase_8-like_C"/>
</dbReference>
<comment type="caution">
    <text evidence="9">The sequence shown here is derived from an EMBL/GenBank/DDBJ whole genome shotgun (WGS) entry which is preliminary data.</text>
</comment>
<feature type="chain" id="PRO_5037452277" evidence="6">
    <location>
        <begin position="24"/>
        <end position="800"/>
    </location>
</feature>
<feature type="signal peptide" evidence="6">
    <location>
        <begin position="1"/>
        <end position="23"/>
    </location>
</feature>
<reference evidence="9" key="1">
    <citation type="journal article" date="2021" name="PeerJ">
        <title>Extensive microbial diversity within the chicken gut microbiome revealed by metagenomics and culture.</title>
        <authorList>
            <person name="Gilroy R."/>
            <person name="Ravi A."/>
            <person name="Getino M."/>
            <person name="Pursley I."/>
            <person name="Horton D.L."/>
            <person name="Alikhan N.F."/>
            <person name="Baker D."/>
            <person name="Gharbi K."/>
            <person name="Hall N."/>
            <person name="Watson M."/>
            <person name="Adriaenssens E.M."/>
            <person name="Foster-Nyarko E."/>
            <person name="Jarju S."/>
            <person name="Secka A."/>
            <person name="Antonio M."/>
            <person name="Oren A."/>
            <person name="Chaudhuri R.R."/>
            <person name="La Ragione R."/>
            <person name="Hildebrand F."/>
            <person name="Pallen M.J."/>
        </authorList>
    </citation>
    <scope>NUCLEOTIDE SEQUENCE</scope>
    <source>
        <strain evidence="9">8470</strain>
    </source>
</reference>
<dbReference type="GO" id="GO:0005975">
    <property type="term" value="P:carbohydrate metabolic process"/>
    <property type="evidence" value="ECO:0007669"/>
    <property type="project" value="InterPro"/>
</dbReference>
<dbReference type="Gene3D" id="2.70.98.10">
    <property type="match status" value="1"/>
</dbReference>